<dbReference type="GeneID" id="89288798"/>
<proteinExistence type="predicted"/>
<sequence>MQQGKNAADRALQLLDEAMALIELVEESIGELAAAVNSGKPASPGSIYAAYTSIVRLHDKLAELRDAVYRLASSRT</sequence>
<dbReference type="Proteomes" id="UP001341135">
    <property type="component" value="Chromosome"/>
</dbReference>
<evidence type="ECO:0000313" key="1">
    <source>
        <dbReference type="EMBL" id="BES81209.1"/>
    </source>
</evidence>
<protein>
    <submittedName>
        <fullName evidence="1">Uncharacterized protein</fullName>
    </submittedName>
</protein>
<keyword evidence="2" id="KW-1185">Reference proteome</keyword>
<dbReference type="EMBL" id="AP028907">
    <property type="protein sequence ID" value="BES81209.1"/>
    <property type="molecule type" value="Genomic_DNA"/>
</dbReference>
<dbReference type="RefSeq" id="WP_338252106.1">
    <property type="nucleotide sequence ID" value="NZ_AP028907.1"/>
</dbReference>
<organism evidence="1 2">
    <name type="scientific">Pyrodictium abyssi</name>
    <dbReference type="NCBI Taxonomy" id="54256"/>
    <lineage>
        <taxon>Archaea</taxon>
        <taxon>Thermoproteota</taxon>
        <taxon>Thermoprotei</taxon>
        <taxon>Desulfurococcales</taxon>
        <taxon>Pyrodictiaceae</taxon>
        <taxon>Pyrodictium</taxon>
    </lineage>
</organism>
<evidence type="ECO:0000313" key="2">
    <source>
        <dbReference type="Proteomes" id="UP001341135"/>
    </source>
</evidence>
<reference evidence="1 2" key="1">
    <citation type="submission" date="2023-09" db="EMBL/GenBank/DDBJ databases">
        <title>Pyrofollis japonicus gen. nov. sp. nov., a novel member of the family Pyrodictiaceae isolated from the Iheya North hydrothermal field.</title>
        <authorList>
            <person name="Miyazaki U."/>
            <person name="Sanari M."/>
            <person name="Tame A."/>
            <person name="Kitajima M."/>
            <person name="Okamoto A."/>
            <person name="Sawayama S."/>
            <person name="Miyazaki J."/>
            <person name="Takai K."/>
            <person name="Nakagawa S."/>
        </authorList>
    </citation>
    <scope>NUCLEOTIDE SEQUENCE [LARGE SCALE GENOMIC DNA]</scope>
    <source>
        <strain evidence="1 2">AV2</strain>
    </source>
</reference>
<accession>A0ABN6ZP76</accession>
<gene>
    <name evidence="1" type="ORF">PABY_07760</name>
</gene>
<name>A0ABN6ZP76_9CREN</name>